<dbReference type="AlphaFoldDB" id="A0A5J4ZX45"/>
<evidence type="ECO:0000313" key="4">
    <source>
        <dbReference type="Proteomes" id="UP000325577"/>
    </source>
</evidence>
<dbReference type="OrthoDB" id="670909at2759"/>
<sequence length="679" mass="76073">MKRGEKSGEGPAEKQENLGEKLKRGVLVGKRGGHDTPVLPSWRLLAAGGERGIASLKSLLLFLLESSLPPSGSFISTASLSPKMHHGVTGPPPRLRRLHHNHLYKDKGLDLASTTILPDPSPSSPDLPGSASSLRRHVAASLMQHHRSIERSNHAIQPVSPASYDSSMEVAPYNPAVTPTSSVDFKGRIGETGYSLKTSTELLKVLNRIWSLEEQHASNMSLVKAMKKELDHARARIKELVRDQQAGRHEIDDLMKQIAEDKLVRRSKEQDRISAAIQSVRDELEDERKLRKRSEGLHRKLARELYDVKISLANALKDLERERKSRKLLEDLCDEFAWGIRDYEQEVHALKQRSDKDWEDRVDRERLILHISESWLDERMQMKLREAQYGLGAKNSIVDKLSSEIESFLQAKQNGNLKSNDNLVPRGPNFRRSSMESIPLNVAVSAPQDVGDEEDSAGSDSHCFELNKTCSGDLKPNEDEAEENHIVETVKPNHSKKKLASHEIIKGRNPASLQVKFKEQMAQAMSCNENITQVVDAEQRKTGEGTPVEISISRKSEICEATEEGNYEIKSKPDGTHGSNSNYVIDNLIRSQLLLSEAGNMYPENDYRVASCGNSTWRSNASPVRQWTARLPSQDLDISESSSKVTPELKENTLKAKLLEARTRGQRSRSRLKASKVSF</sequence>
<keyword evidence="4" id="KW-1185">Reference proteome</keyword>
<evidence type="ECO:0000256" key="1">
    <source>
        <dbReference type="SAM" id="Coils"/>
    </source>
</evidence>
<organism evidence="3 4">
    <name type="scientific">Nyssa sinensis</name>
    <dbReference type="NCBI Taxonomy" id="561372"/>
    <lineage>
        <taxon>Eukaryota</taxon>
        <taxon>Viridiplantae</taxon>
        <taxon>Streptophyta</taxon>
        <taxon>Embryophyta</taxon>
        <taxon>Tracheophyta</taxon>
        <taxon>Spermatophyta</taxon>
        <taxon>Magnoliopsida</taxon>
        <taxon>eudicotyledons</taxon>
        <taxon>Gunneridae</taxon>
        <taxon>Pentapetalae</taxon>
        <taxon>asterids</taxon>
        <taxon>Cornales</taxon>
        <taxon>Nyssaceae</taxon>
        <taxon>Nyssa</taxon>
    </lineage>
</organism>
<dbReference type="PANTHER" id="PTHR31071">
    <property type="entry name" value="GB|AAF24581.1"/>
    <property type="match status" value="1"/>
</dbReference>
<dbReference type="InterPro" id="IPR043424">
    <property type="entry name" value="BLT-like"/>
</dbReference>
<name>A0A5J4ZX45_9ASTE</name>
<reference evidence="3 4" key="1">
    <citation type="submission" date="2019-09" db="EMBL/GenBank/DDBJ databases">
        <title>A chromosome-level genome assembly of the Chinese tupelo Nyssa sinensis.</title>
        <authorList>
            <person name="Yang X."/>
            <person name="Kang M."/>
            <person name="Yang Y."/>
            <person name="Xiong H."/>
            <person name="Wang M."/>
            <person name="Zhang Z."/>
            <person name="Wang Z."/>
            <person name="Wu H."/>
            <person name="Ma T."/>
            <person name="Liu J."/>
            <person name="Xi Z."/>
        </authorList>
    </citation>
    <scope>NUCLEOTIDE SEQUENCE [LARGE SCALE GENOMIC DNA]</scope>
    <source>
        <strain evidence="3">J267</strain>
        <tissue evidence="3">Leaf</tissue>
    </source>
</reference>
<evidence type="ECO:0000256" key="2">
    <source>
        <dbReference type="SAM" id="MobiDB-lite"/>
    </source>
</evidence>
<keyword evidence="1" id="KW-0175">Coiled coil</keyword>
<feature type="coiled-coil region" evidence="1">
    <location>
        <begin position="302"/>
        <end position="332"/>
    </location>
</feature>
<proteinExistence type="predicted"/>
<feature type="compositionally biased region" description="Basic and acidic residues" evidence="2">
    <location>
        <begin position="1"/>
        <end position="23"/>
    </location>
</feature>
<dbReference type="PANTHER" id="PTHR31071:SF9">
    <property type="entry name" value="INTRACELLULAR PROTEIN TRANSPORT PROTEIN USO1-RELATED"/>
    <property type="match status" value="1"/>
</dbReference>
<feature type="region of interest" description="Disordered" evidence="2">
    <location>
        <begin position="112"/>
        <end position="132"/>
    </location>
</feature>
<protein>
    <submittedName>
        <fullName evidence="3">Uncharacterized protein</fullName>
    </submittedName>
</protein>
<dbReference type="EMBL" id="CM018048">
    <property type="protein sequence ID" value="KAA8522474.1"/>
    <property type="molecule type" value="Genomic_DNA"/>
</dbReference>
<dbReference type="Proteomes" id="UP000325577">
    <property type="component" value="Linkage Group LG5"/>
</dbReference>
<accession>A0A5J4ZX45</accession>
<evidence type="ECO:0000313" key="3">
    <source>
        <dbReference type="EMBL" id="KAA8522474.1"/>
    </source>
</evidence>
<gene>
    <name evidence="3" type="ORF">F0562_013165</name>
</gene>
<feature type="region of interest" description="Disordered" evidence="2">
    <location>
        <begin position="1"/>
        <end position="30"/>
    </location>
</feature>